<keyword evidence="2" id="KW-0812">Transmembrane</keyword>
<name>A0A422N2J7_9TRYP</name>
<dbReference type="AlphaFoldDB" id="A0A422N2J7"/>
<sequence length="99" mass="10605">SSQEPAISSFDLSLDFGGGSLFFFSFSFLGGAVYRRPGQLYLISRPTAARAEVRRHLSRRGFCSKLVEYSPLAVRTNTQSASNASTVCGSNTSGGPFVT</sequence>
<keyword evidence="4" id="KW-1185">Reference proteome</keyword>
<reference evidence="3 4" key="1">
    <citation type="journal article" date="2018" name="BMC Genomics">
        <title>Genomic comparison of Trypanosoma conorhini and Trypanosoma rangeli to Trypanosoma cruzi strains of high and low virulence.</title>
        <authorList>
            <person name="Bradwell K.R."/>
            <person name="Koparde V.N."/>
            <person name="Matveyev A.V."/>
            <person name="Serrano M.G."/>
            <person name="Alves J.M."/>
            <person name="Parikh H."/>
            <person name="Huang B."/>
            <person name="Lee V."/>
            <person name="Espinosa-Alvarez O."/>
            <person name="Ortiz P.A."/>
            <person name="Costa-Martins A.G."/>
            <person name="Teixeira M.M."/>
            <person name="Buck G.A."/>
        </authorList>
    </citation>
    <scope>NUCLEOTIDE SEQUENCE [LARGE SCALE GENOMIC DNA]</scope>
    <source>
        <strain evidence="3 4">025E</strain>
    </source>
</reference>
<comment type="caution">
    <text evidence="3">The sequence shown here is derived from an EMBL/GenBank/DDBJ whole genome shotgun (WGS) entry which is preliminary data.</text>
</comment>
<dbReference type="RefSeq" id="XP_029224085.1">
    <property type="nucleotide sequence ID" value="XM_029375790.1"/>
</dbReference>
<feature type="transmembrane region" description="Helical" evidence="2">
    <location>
        <begin position="12"/>
        <end position="34"/>
    </location>
</feature>
<gene>
    <name evidence="3" type="ORF">Tco025E_08959</name>
</gene>
<proteinExistence type="predicted"/>
<feature type="non-terminal residue" evidence="3">
    <location>
        <position position="1"/>
    </location>
</feature>
<accession>A0A422N2J7</accession>
<evidence type="ECO:0000313" key="3">
    <source>
        <dbReference type="EMBL" id="RNE99675.1"/>
    </source>
</evidence>
<protein>
    <submittedName>
        <fullName evidence="3">Uncharacterized protein</fullName>
    </submittedName>
</protein>
<evidence type="ECO:0000313" key="4">
    <source>
        <dbReference type="Proteomes" id="UP000284403"/>
    </source>
</evidence>
<organism evidence="3 4">
    <name type="scientific">Trypanosoma conorhini</name>
    <dbReference type="NCBI Taxonomy" id="83891"/>
    <lineage>
        <taxon>Eukaryota</taxon>
        <taxon>Discoba</taxon>
        <taxon>Euglenozoa</taxon>
        <taxon>Kinetoplastea</taxon>
        <taxon>Metakinetoplastina</taxon>
        <taxon>Trypanosomatida</taxon>
        <taxon>Trypanosomatidae</taxon>
        <taxon>Trypanosoma</taxon>
    </lineage>
</organism>
<evidence type="ECO:0000256" key="1">
    <source>
        <dbReference type="SAM" id="MobiDB-lite"/>
    </source>
</evidence>
<evidence type="ECO:0000256" key="2">
    <source>
        <dbReference type="SAM" id="Phobius"/>
    </source>
</evidence>
<dbReference type="EMBL" id="MKKU01000938">
    <property type="protein sequence ID" value="RNE99675.1"/>
    <property type="molecule type" value="Genomic_DNA"/>
</dbReference>
<keyword evidence="2" id="KW-1133">Transmembrane helix</keyword>
<dbReference type="GeneID" id="40322570"/>
<dbReference type="Proteomes" id="UP000284403">
    <property type="component" value="Unassembled WGS sequence"/>
</dbReference>
<keyword evidence="2" id="KW-0472">Membrane</keyword>
<feature type="region of interest" description="Disordered" evidence="1">
    <location>
        <begin position="78"/>
        <end position="99"/>
    </location>
</feature>